<dbReference type="Proteomes" id="UP000483004">
    <property type="component" value="Unassembled WGS sequence"/>
</dbReference>
<proteinExistence type="predicted"/>
<dbReference type="CDD" id="cd00093">
    <property type="entry name" value="HTH_XRE"/>
    <property type="match status" value="1"/>
</dbReference>
<accession>A0A6L3VRD9</accession>
<dbReference type="OrthoDB" id="6401124at2"/>
<dbReference type="Pfam" id="PF01381">
    <property type="entry name" value="HTH_3"/>
    <property type="match status" value="1"/>
</dbReference>
<evidence type="ECO:0000259" key="1">
    <source>
        <dbReference type="PROSITE" id="PS50943"/>
    </source>
</evidence>
<dbReference type="GO" id="GO:0003677">
    <property type="term" value="F:DNA binding"/>
    <property type="evidence" value="ECO:0007669"/>
    <property type="project" value="InterPro"/>
</dbReference>
<dbReference type="SUPFAM" id="SSF47413">
    <property type="entry name" value="lambda repressor-like DNA-binding domains"/>
    <property type="match status" value="1"/>
</dbReference>
<dbReference type="EMBL" id="WBMR01000107">
    <property type="protein sequence ID" value="KAB2372622.1"/>
    <property type="molecule type" value="Genomic_DNA"/>
</dbReference>
<dbReference type="InterPro" id="IPR010982">
    <property type="entry name" value="Lambda_DNA-bd_dom_sf"/>
</dbReference>
<dbReference type="AlphaFoldDB" id="A0A6L3VRD9"/>
<evidence type="ECO:0000313" key="2">
    <source>
        <dbReference type="EMBL" id="KAB2372622.1"/>
    </source>
</evidence>
<organism evidence="2 3">
    <name type="scientific">Actinomadura montaniterrae</name>
    <dbReference type="NCBI Taxonomy" id="1803903"/>
    <lineage>
        <taxon>Bacteria</taxon>
        <taxon>Bacillati</taxon>
        <taxon>Actinomycetota</taxon>
        <taxon>Actinomycetes</taxon>
        <taxon>Streptosporangiales</taxon>
        <taxon>Thermomonosporaceae</taxon>
        <taxon>Actinomadura</taxon>
    </lineage>
</organism>
<name>A0A6L3VRD9_9ACTN</name>
<dbReference type="SMART" id="SM00530">
    <property type="entry name" value="HTH_XRE"/>
    <property type="match status" value="1"/>
</dbReference>
<evidence type="ECO:0000313" key="3">
    <source>
        <dbReference type="Proteomes" id="UP000483004"/>
    </source>
</evidence>
<keyword evidence="3" id="KW-1185">Reference proteome</keyword>
<protein>
    <submittedName>
        <fullName evidence="2">Helix-turn-helix transcriptional regulator</fullName>
    </submittedName>
</protein>
<reference evidence="2 3" key="1">
    <citation type="submission" date="2019-09" db="EMBL/GenBank/DDBJ databases">
        <title>Actinomadura physcomitrii sp. nov., a novel actinomycete isolated from moss [Physcomitrium sphaericum (Ludw) Fuernr].</title>
        <authorList>
            <person name="Liu C."/>
            <person name="Zhuang X."/>
        </authorList>
    </citation>
    <scope>NUCLEOTIDE SEQUENCE [LARGE SCALE GENOMIC DNA]</scope>
    <source>
        <strain evidence="2 3">CYP1-1B</strain>
    </source>
</reference>
<dbReference type="InterPro" id="IPR001387">
    <property type="entry name" value="Cro/C1-type_HTH"/>
</dbReference>
<dbReference type="Gene3D" id="1.10.260.40">
    <property type="entry name" value="lambda repressor-like DNA-binding domains"/>
    <property type="match status" value="1"/>
</dbReference>
<sequence>MRRVTRTERAVPTIPGWEPCRRRRSWGLNGRNRARGGRPVNDTIGTAIRLRRRALGITQARLARLAGLDQPAVSRLESGSRLPPLPVLERVADVLGLRLTISLEAAPPDGPADRPLR</sequence>
<comment type="caution">
    <text evidence="2">The sequence shown here is derived from an EMBL/GenBank/DDBJ whole genome shotgun (WGS) entry which is preliminary data.</text>
</comment>
<feature type="domain" description="HTH cro/C1-type" evidence="1">
    <location>
        <begin position="48"/>
        <end position="102"/>
    </location>
</feature>
<gene>
    <name evidence="2" type="ORF">F9B16_29715</name>
</gene>
<dbReference type="PROSITE" id="PS50943">
    <property type="entry name" value="HTH_CROC1"/>
    <property type="match status" value="1"/>
</dbReference>